<protein>
    <recommendedName>
        <fullName evidence="3">Arginine/agmatine antiporter</fullName>
    </recommendedName>
</protein>
<evidence type="ECO:0000313" key="10">
    <source>
        <dbReference type="EMBL" id="RAO78142.1"/>
    </source>
</evidence>
<organism evidence="10 11">
    <name type="scientific">Dyella jiangningensis</name>
    <dbReference type="NCBI Taxonomy" id="1379159"/>
    <lineage>
        <taxon>Bacteria</taxon>
        <taxon>Pseudomonadati</taxon>
        <taxon>Pseudomonadota</taxon>
        <taxon>Gammaproteobacteria</taxon>
        <taxon>Lysobacterales</taxon>
        <taxon>Rhodanobacteraceae</taxon>
        <taxon>Dyella</taxon>
    </lineage>
</organism>
<feature type="transmembrane region" description="Helical" evidence="9">
    <location>
        <begin position="326"/>
        <end position="343"/>
    </location>
</feature>
<keyword evidence="4" id="KW-1003">Cell membrane</keyword>
<comment type="caution">
    <text evidence="10">The sequence shown here is derived from an EMBL/GenBank/DDBJ whole genome shotgun (WGS) entry which is preliminary data.</text>
</comment>
<evidence type="ECO:0000256" key="6">
    <source>
        <dbReference type="ARBA" id="ARBA00022989"/>
    </source>
</evidence>
<evidence type="ECO:0000256" key="3">
    <source>
        <dbReference type="ARBA" id="ARBA00021069"/>
    </source>
</evidence>
<dbReference type="InterPro" id="IPR050367">
    <property type="entry name" value="APC_superfamily"/>
</dbReference>
<evidence type="ECO:0000256" key="9">
    <source>
        <dbReference type="SAM" id="Phobius"/>
    </source>
</evidence>
<feature type="transmembrane region" description="Helical" evidence="9">
    <location>
        <begin position="12"/>
        <end position="30"/>
    </location>
</feature>
<gene>
    <name evidence="10" type="ORF">CA260_10075</name>
</gene>
<reference evidence="10 11" key="1">
    <citation type="journal article" date="2018" name="Genet. Mol. Biol.">
        <title>The genome sequence of Dyella jiangningensis FCAV SCS01 from a lignocellulose-decomposing microbial consortium metagenome reveals potential for biotechnological applications.</title>
        <authorList>
            <person name="Desiderato J.G."/>
            <person name="Alvarenga D.O."/>
            <person name="Constancio M.T.L."/>
            <person name="Alves L.M.C."/>
            <person name="Varani A.M."/>
        </authorList>
    </citation>
    <scope>NUCLEOTIDE SEQUENCE [LARGE SCALE GENOMIC DNA]</scope>
    <source>
        <strain evidence="10 11">FCAV SCS01</strain>
    </source>
</reference>
<keyword evidence="6 9" id="KW-1133">Transmembrane helix</keyword>
<feature type="transmembrane region" description="Helical" evidence="9">
    <location>
        <begin position="228"/>
        <end position="249"/>
    </location>
</feature>
<feature type="transmembrane region" description="Helical" evidence="9">
    <location>
        <begin position="410"/>
        <end position="428"/>
    </location>
</feature>
<dbReference type="PANTHER" id="PTHR42770:SF18">
    <property type="entry name" value="ARGININE_AGMATINE ANTIPORTER"/>
    <property type="match status" value="1"/>
</dbReference>
<feature type="transmembrane region" description="Helical" evidence="9">
    <location>
        <begin position="145"/>
        <end position="172"/>
    </location>
</feature>
<feature type="transmembrane region" description="Helical" evidence="9">
    <location>
        <begin position="386"/>
        <end position="404"/>
    </location>
</feature>
<comment type="function">
    <text evidence="8">Major component of the acid-resistance (AR) system allowing enteric pathogens to survive the acidic environment in the stomach. Exchanges extracellular arginine for its intracellular decarboxylation product agmatine (Agm) thereby expelling intracellular protons. Probably undergoes several conformational states in order to translocate the substrate across the membrane; keeps the substrate accessible to only 1 side of the membrane at a time by opening and closing 3 membrane-internal gates.</text>
</comment>
<keyword evidence="7 9" id="KW-0472">Membrane</keyword>
<feature type="transmembrane region" description="Helical" evidence="9">
    <location>
        <begin position="198"/>
        <end position="216"/>
    </location>
</feature>
<feature type="transmembrane region" description="Helical" evidence="9">
    <location>
        <begin position="355"/>
        <end position="374"/>
    </location>
</feature>
<keyword evidence="11" id="KW-1185">Reference proteome</keyword>
<dbReference type="InterPro" id="IPR002293">
    <property type="entry name" value="AA/rel_permease1"/>
</dbReference>
<feature type="transmembrane region" description="Helical" evidence="9">
    <location>
        <begin position="121"/>
        <end position="138"/>
    </location>
</feature>
<sequence>MVTGGGKKMGLVGASSLVVANMVGTGLFLLPSSLASVGSVSILGWVVAAVGASALGLVFAHLAMVEPKAGGPYAYARDHVGRFPAFQTNLLYWFANVIGNVAIAVSVTGYLAIFFPSLKHPWIANGCTAAIIWLFVWVNTRDAKLVGGFTTVSTIAGIVPIAFVGLFGWFWFQPQVFMESWNPGDAPLHSAIERSASIALWAFLGVESAAVSAGVIENPKRNVPLATIIGLLVSTVIYISCCTVLMGVIPGKELRISGAPFAEAARMMLGPWAAIGISLAAILKAAGSLVGWILIVAQSAQAAANDGMFPERFALTNRHGMPVQNLVVTGLMMMVTLLVSTSPDVATQFAHITDATVILMSVPYIYSVVAMWRLNRTLHMATGKMQLFIVVGLVACLYCLSVVLGQSAELDRKALLVLLISTPLYALIKRR</sequence>
<evidence type="ECO:0000256" key="7">
    <source>
        <dbReference type="ARBA" id="ARBA00023136"/>
    </source>
</evidence>
<dbReference type="Gene3D" id="1.20.1740.10">
    <property type="entry name" value="Amino acid/polyamine transporter I"/>
    <property type="match status" value="1"/>
</dbReference>
<dbReference type="EMBL" id="NFZS01000001">
    <property type="protein sequence ID" value="RAO78142.1"/>
    <property type="molecule type" value="Genomic_DNA"/>
</dbReference>
<dbReference type="OrthoDB" id="3185104at2"/>
<name>A0A328PCH1_9GAMM</name>
<comment type="similarity">
    <text evidence="2">Belongs to the amino acid-polyamine-organocation (APC) superfamily. Basic amino acid/polyamine antiporter (APA) (TC 2.A.3.2) family.</text>
</comment>
<evidence type="ECO:0000313" key="11">
    <source>
        <dbReference type="Proteomes" id="UP000248926"/>
    </source>
</evidence>
<feature type="transmembrane region" description="Helical" evidence="9">
    <location>
        <begin position="90"/>
        <end position="115"/>
    </location>
</feature>
<dbReference type="GO" id="GO:0005886">
    <property type="term" value="C:plasma membrane"/>
    <property type="evidence" value="ECO:0007669"/>
    <property type="project" value="UniProtKB-SubCell"/>
</dbReference>
<dbReference type="Pfam" id="PF13520">
    <property type="entry name" value="AA_permease_2"/>
    <property type="match status" value="1"/>
</dbReference>
<dbReference type="PANTHER" id="PTHR42770">
    <property type="entry name" value="AMINO ACID TRANSPORTER-RELATED"/>
    <property type="match status" value="1"/>
</dbReference>
<feature type="transmembrane region" description="Helical" evidence="9">
    <location>
        <begin position="269"/>
        <end position="295"/>
    </location>
</feature>
<evidence type="ECO:0000256" key="4">
    <source>
        <dbReference type="ARBA" id="ARBA00022475"/>
    </source>
</evidence>
<dbReference type="AlphaFoldDB" id="A0A328PCH1"/>
<evidence type="ECO:0000256" key="2">
    <source>
        <dbReference type="ARBA" id="ARBA00008220"/>
    </source>
</evidence>
<comment type="subcellular location">
    <subcellularLocation>
        <location evidence="1">Cell membrane</location>
        <topology evidence="1">Multi-pass membrane protein</topology>
    </subcellularLocation>
</comment>
<evidence type="ECO:0000256" key="8">
    <source>
        <dbReference type="ARBA" id="ARBA00045636"/>
    </source>
</evidence>
<accession>A0A328PCH1</accession>
<dbReference type="PIRSF" id="PIRSF006060">
    <property type="entry name" value="AA_transporter"/>
    <property type="match status" value="1"/>
</dbReference>
<dbReference type="Proteomes" id="UP000248926">
    <property type="component" value="Unassembled WGS sequence"/>
</dbReference>
<feature type="transmembrane region" description="Helical" evidence="9">
    <location>
        <begin position="42"/>
        <end position="63"/>
    </location>
</feature>
<proteinExistence type="inferred from homology"/>
<evidence type="ECO:0000256" key="1">
    <source>
        <dbReference type="ARBA" id="ARBA00004651"/>
    </source>
</evidence>
<evidence type="ECO:0000256" key="5">
    <source>
        <dbReference type="ARBA" id="ARBA00022692"/>
    </source>
</evidence>
<dbReference type="GO" id="GO:0022857">
    <property type="term" value="F:transmembrane transporter activity"/>
    <property type="evidence" value="ECO:0007669"/>
    <property type="project" value="InterPro"/>
</dbReference>
<dbReference type="RefSeq" id="WP_111982702.1">
    <property type="nucleotide sequence ID" value="NZ_NFZS01000001.1"/>
</dbReference>
<keyword evidence="5 9" id="KW-0812">Transmembrane</keyword>